<name>A0ABQ6FSY2_9CHLR</name>
<comment type="caution">
    <text evidence="5">The sequence shown here is derived from an EMBL/GenBank/DDBJ whole genome shotgun (WGS) entry which is preliminary data.</text>
</comment>
<accession>A0ABQ6FSY2</accession>
<dbReference type="PROSITE" id="PS00211">
    <property type="entry name" value="ABC_TRANSPORTER_1"/>
    <property type="match status" value="1"/>
</dbReference>
<dbReference type="InterPro" id="IPR050166">
    <property type="entry name" value="ABC_transporter_ATP-bind"/>
</dbReference>
<dbReference type="SMART" id="SM00382">
    <property type="entry name" value="AAA"/>
    <property type="match status" value="1"/>
</dbReference>
<gene>
    <name evidence="5" type="ORF">KDH_36490</name>
</gene>
<sequence length="274" mass="30580">MKLRQQDTTDLIVQARHLYLDYAQSNTDSHHVAVVKDANFAIERGEKFVIIGPSGCGKTTLLKAIGGFLTPLQGDILLDGKPVHKPGPDRAFVFQDFEQLFAWRTVLDNIVYALQVTKRIPKQEAISKARSYLELVQVAHAADKYPYQLSGGMKQRAALARALALEPAILLMDEPFGALDAITRNQLQLELNDIWQRTGVTIVLVTHSIQEAVFLGTHVMVMSSSPAMIREIVDTSHAEEFGSKEFDDISKHLRSQLIHHETRSEEIAQLSAVE</sequence>
<dbReference type="InterPro" id="IPR003593">
    <property type="entry name" value="AAA+_ATPase"/>
</dbReference>
<keyword evidence="6" id="KW-1185">Reference proteome</keyword>
<dbReference type="Proteomes" id="UP001344906">
    <property type="component" value="Unassembled WGS sequence"/>
</dbReference>
<dbReference type="PANTHER" id="PTHR42788">
    <property type="entry name" value="TAURINE IMPORT ATP-BINDING PROTEIN-RELATED"/>
    <property type="match status" value="1"/>
</dbReference>
<evidence type="ECO:0000256" key="3">
    <source>
        <dbReference type="ARBA" id="ARBA00022840"/>
    </source>
</evidence>
<dbReference type="EMBL" id="BSRI01000002">
    <property type="protein sequence ID" value="GLV56810.1"/>
    <property type="molecule type" value="Genomic_DNA"/>
</dbReference>
<dbReference type="InterPro" id="IPR017871">
    <property type="entry name" value="ABC_transporter-like_CS"/>
</dbReference>
<keyword evidence="1" id="KW-0813">Transport</keyword>
<evidence type="ECO:0000259" key="4">
    <source>
        <dbReference type="PROSITE" id="PS50893"/>
    </source>
</evidence>
<keyword evidence="2" id="KW-0547">Nucleotide-binding</keyword>
<feature type="domain" description="ABC transporter" evidence="4">
    <location>
        <begin position="13"/>
        <end position="249"/>
    </location>
</feature>
<evidence type="ECO:0000256" key="1">
    <source>
        <dbReference type="ARBA" id="ARBA00022448"/>
    </source>
</evidence>
<dbReference type="GO" id="GO:0005524">
    <property type="term" value="F:ATP binding"/>
    <property type="evidence" value="ECO:0007669"/>
    <property type="project" value="UniProtKB-KW"/>
</dbReference>
<evidence type="ECO:0000313" key="5">
    <source>
        <dbReference type="EMBL" id="GLV56810.1"/>
    </source>
</evidence>
<evidence type="ECO:0000256" key="2">
    <source>
        <dbReference type="ARBA" id="ARBA00022741"/>
    </source>
</evidence>
<dbReference type="CDD" id="cd03293">
    <property type="entry name" value="ABC_NrtD_SsuB_transporters"/>
    <property type="match status" value="1"/>
</dbReference>
<keyword evidence="3 5" id="KW-0067">ATP-binding</keyword>
<dbReference type="InterPro" id="IPR027417">
    <property type="entry name" value="P-loop_NTPase"/>
</dbReference>
<dbReference type="Gene3D" id="3.40.50.300">
    <property type="entry name" value="P-loop containing nucleotide triphosphate hydrolases"/>
    <property type="match status" value="1"/>
</dbReference>
<dbReference type="PANTHER" id="PTHR42788:SF10">
    <property type="entry name" value="ABC TRANSPORTER ATP-BINDING PROTEIN"/>
    <property type="match status" value="1"/>
</dbReference>
<proteinExistence type="predicted"/>
<dbReference type="PROSITE" id="PS50893">
    <property type="entry name" value="ABC_TRANSPORTER_2"/>
    <property type="match status" value="1"/>
</dbReference>
<dbReference type="InterPro" id="IPR003439">
    <property type="entry name" value="ABC_transporter-like_ATP-bd"/>
</dbReference>
<dbReference type="SUPFAM" id="SSF52540">
    <property type="entry name" value="P-loop containing nucleoside triphosphate hydrolases"/>
    <property type="match status" value="1"/>
</dbReference>
<organism evidence="5 6">
    <name type="scientific">Dictyobacter halimunensis</name>
    <dbReference type="NCBI Taxonomy" id="3026934"/>
    <lineage>
        <taxon>Bacteria</taxon>
        <taxon>Bacillati</taxon>
        <taxon>Chloroflexota</taxon>
        <taxon>Ktedonobacteria</taxon>
        <taxon>Ktedonobacterales</taxon>
        <taxon>Dictyobacteraceae</taxon>
        <taxon>Dictyobacter</taxon>
    </lineage>
</organism>
<protein>
    <submittedName>
        <fullName evidence="5">ABC transporter ATP-binding protein</fullName>
    </submittedName>
</protein>
<evidence type="ECO:0000313" key="6">
    <source>
        <dbReference type="Proteomes" id="UP001344906"/>
    </source>
</evidence>
<dbReference type="Pfam" id="PF00005">
    <property type="entry name" value="ABC_tran"/>
    <property type="match status" value="1"/>
</dbReference>
<reference evidence="5 6" key="1">
    <citation type="submission" date="2023-02" db="EMBL/GenBank/DDBJ databases">
        <title>Dictyobacter halimunensis sp. nov., a new member of the class Ktedonobacteria from forest soil in a geothermal area.</title>
        <authorList>
            <person name="Rachmania M.K."/>
            <person name="Ningsih F."/>
            <person name="Sakai Y."/>
            <person name="Yabe S."/>
            <person name="Yokota A."/>
            <person name="Sjamsuridzal W."/>
        </authorList>
    </citation>
    <scope>NUCLEOTIDE SEQUENCE [LARGE SCALE GENOMIC DNA]</scope>
    <source>
        <strain evidence="5 6">S3.2.2.5</strain>
    </source>
</reference>